<dbReference type="SUPFAM" id="SSF143422">
    <property type="entry name" value="Transposase IS200-like"/>
    <property type="match status" value="1"/>
</dbReference>
<evidence type="ECO:0000313" key="3">
    <source>
        <dbReference type="Proteomes" id="UP000678679"/>
    </source>
</evidence>
<evidence type="ECO:0000259" key="1">
    <source>
        <dbReference type="Pfam" id="PF01797"/>
    </source>
</evidence>
<name>A0AAX1N8V7_9BACT</name>
<dbReference type="Pfam" id="PF01797">
    <property type="entry name" value="Y1_Tnp"/>
    <property type="match status" value="1"/>
</dbReference>
<dbReference type="AlphaFoldDB" id="A0AAX1N8V7"/>
<feature type="domain" description="Transposase IS200-like" evidence="1">
    <location>
        <begin position="2"/>
        <end position="44"/>
    </location>
</feature>
<keyword evidence="3" id="KW-1185">Reference proteome</keyword>
<dbReference type="Gene3D" id="3.30.70.1290">
    <property type="entry name" value="Transposase IS200-like"/>
    <property type="match status" value="1"/>
</dbReference>
<sequence length="46" mass="5502">MIHAYVIMSNHIHLIISKGLHINISDILRDFKKYTFKSIIKIFRTM</sequence>
<gene>
    <name evidence="2" type="ORF">KMW28_05005</name>
</gene>
<accession>A0AAX1N8V7</accession>
<dbReference type="InterPro" id="IPR002686">
    <property type="entry name" value="Transposase_17"/>
</dbReference>
<dbReference type="EMBL" id="CP076132">
    <property type="protein sequence ID" value="QWG03945.1"/>
    <property type="molecule type" value="Genomic_DNA"/>
</dbReference>
<dbReference type="InterPro" id="IPR036515">
    <property type="entry name" value="Transposase_17_sf"/>
</dbReference>
<dbReference type="KEGG" id="fya:KMW28_05005"/>
<dbReference type="Proteomes" id="UP000678679">
    <property type="component" value="Chromosome 1"/>
</dbReference>
<proteinExistence type="predicted"/>
<protein>
    <submittedName>
        <fullName evidence="2">Transposase</fullName>
    </submittedName>
</protein>
<evidence type="ECO:0000313" key="2">
    <source>
        <dbReference type="EMBL" id="QWG03945.1"/>
    </source>
</evidence>
<dbReference type="GO" id="GO:0006313">
    <property type="term" value="P:DNA transposition"/>
    <property type="evidence" value="ECO:0007669"/>
    <property type="project" value="InterPro"/>
</dbReference>
<dbReference type="GO" id="GO:0004803">
    <property type="term" value="F:transposase activity"/>
    <property type="evidence" value="ECO:0007669"/>
    <property type="project" value="InterPro"/>
</dbReference>
<organism evidence="2 3">
    <name type="scientific">Flammeovirga yaeyamensis</name>
    <dbReference type="NCBI Taxonomy" id="367791"/>
    <lineage>
        <taxon>Bacteria</taxon>
        <taxon>Pseudomonadati</taxon>
        <taxon>Bacteroidota</taxon>
        <taxon>Cytophagia</taxon>
        <taxon>Cytophagales</taxon>
        <taxon>Flammeovirgaceae</taxon>
        <taxon>Flammeovirga</taxon>
    </lineage>
</organism>
<dbReference type="GO" id="GO:0003677">
    <property type="term" value="F:DNA binding"/>
    <property type="evidence" value="ECO:0007669"/>
    <property type="project" value="InterPro"/>
</dbReference>
<reference evidence="2 3" key="1">
    <citation type="submission" date="2021-05" db="EMBL/GenBank/DDBJ databases">
        <title>Comparative genomic studies on the polysaccharide-degrading batcterial strains of the Flammeovirga genus.</title>
        <authorList>
            <person name="Zewei F."/>
            <person name="Zheng Z."/>
            <person name="Yu L."/>
            <person name="Ruyue G."/>
            <person name="Yanhong M."/>
            <person name="Yuanyuan C."/>
            <person name="Jingyan G."/>
            <person name="Wenjun H."/>
        </authorList>
    </citation>
    <scope>NUCLEOTIDE SEQUENCE [LARGE SCALE GENOMIC DNA]</scope>
    <source>
        <strain evidence="2 3">NBRC:100898</strain>
    </source>
</reference>